<proteinExistence type="predicted"/>
<sequence>MAFALGMPTYSLESSPSRGWAMRLVSKYSVLFRYGSPGFGRRCSPCRANGHHELLTLVCDELDPNAGHGVERPVWSSYGAENVLGGYTMAVVLQLKVDNIAAIPDDYRQEQVNFALDRIKAFHN</sequence>
<comment type="caution">
    <text evidence="1">The sequence shown here is derived from an EMBL/GenBank/DDBJ whole genome shotgun (WGS) entry which is preliminary data.</text>
</comment>
<dbReference type="Proteomes" id="UP000320762">
    <property type="component" value="Unassembled WGS sequence"/>
</dbReference>
<keyword evidence="2" id="KW-1185">Reference proteome</keyword>
<dbReference type="EMBL" id="VDMD01000002">
    <property type="protein sequence ID" value="TRM68369.1"/>
    <property type="molecule type" value="Genomic_DNA"/>
</dbReference>
<evidence type="ECO:0000313" key="1">
    <source>
        <dbReference type="EMBL" id="TRM68369.1"/>
    </source>
</evidence>
<evidence type="ECO:0000313" key="2">
    <source>
        <dbReference type="Proteomes" id="UP000320762"/>
    </source>
</evidence>
<reference evidence="1 2" key="1">
    <citation type="journal article" date="2019" name="New Phytol.">
        <title>Comparative genomics reveals unique wood-decay strategies and fruiting body development in the Schizophyllaceae.</title>
        <authorList>
            <person name="Almasi E."/>
            <person name="Sahu N."/>
            <person name="Krizsan K."/>
            <person name="Balint B."/>
            <person name="Kovacs G.M."/>
            <person name="Kiss B."/>
            <person name="Cseklye J."/>
            <person name="Drula E."/>
            <person name="Henrissat B."/>
            <person name="Nagy I."/>
            <person name="Chovatia M."/>
            <person name="Adam C."/>
            <person name="LaButti K."/>
            <person name="Lipzen A."/>
            <person name="Riley R."/>
            <person name="Grigoriev I.V."/>
            <person name="Nagy L.G."/>
        </authorList>
    </citation>
    <scope>NUCLEOTIDE SEQUENCE [LARGE SCALE GENOMIC DNA]</scope>
    <source>
        <strain evidence="1 2">NL-1724</strain>
    </source>
</reference>
<dbReference type="AlphaFoldDB" id="A0A550CUA4"/>
<protein>
    <submittedName>
        <fullName evidence="1">Uncharacterized protein</fullName>
    </submittedName>
</protein>
<gene>
    <name evidence="1" type="ORF">BD626DRAFT_115103</name>
</gene>
<dbReference type="OrthoDB" id="408631at2759"/>
<accession>A0A550CUA4</accession>
<name>A0A550CUA4_9AGAR</name>
<organism evidence="1 2">
    <name type="scientific">Schizophyllum amplum</name>
    <dbReference type="NCBI Taxonomy" id="97359"/>
    <lineage>
        <taxon>Eukaryota</taxon>
        <taxon>Fungi</taxon>
        <taxon>Dikarya</taxon>
        <taxon>Basidiomycota</taxon>
        <taxon>Agaricomycotina</taxon>
        <taxon>Agaricomycetes</taxon>
        <taxon>Agaricomycetidae</taxon>
        <taxon>Agaricales</taxon>
        <taxon>Schizophyllaceae</taxon>
        <taxon>Schizophyllum</taxon>
    </lineage>
</organism>